<proteinExistence type="predicted"/>
<accession>A0A438CZC4</accession>
<evidence type="ECO:0000313" key="1">
    <source>
        <dbReference type="EMBL" id="RVW28541.1"/>
    </source>
</evidence>
<gene>
    <name evidence="1" type="ORF">CK203_100579</name>
</gene>
<protein>
    <submittedName>
        <fullName evidence="1">Uncharacterized protein</fullName>
    </submittedName>
</protein>
<comment type="caution">
    <text evidence="1">The sequence shown here is derived from an EMBL/GenBank/DDBJ whole genome shotgun (WGS) entry which is preliminary data.</text>
</comment>
<sequence length="62" mass="7038">MANVRKRKSSMAQVKINGVWLTEENEIKEGVVNEIKLLLSAVGGWRPSISGLFWRGWRLLKG</sequence>
<organism evidence="1 2">
    <name type="scientific">Vitis vinifera</name>
    <name type="common">Grape</name>
    <dbReference type="NCBI Taxonomy" id="29760"/>
    <lineage>
        <taxon>Eukaryota</taxon>
        <taxon>Viridiplantae</taxon>
        <taxon>Streptophyta</taxon>
        <taxon>Embryophyta</taxon>
        <taxon>Tracheophyta</taxon>
        <taxon>Spermatophyta</taxon>
        <taxon>Magnoliopsida</taxon>
        <taxon>eudicotyledons</taxon>
        <taxon>Gunneridae</taxon>
        <taxon>Pentapetalae</taxon>
        <taxon>rosids</taxon>
        <taxon>Vitales</taxon>
        <taxon>Vitaceae</taxon>
        <taxon>Viteae</taxon>
        <taxon>Vitis</taxon>
    </lineage>
</organism>
<evidence type="ECO:0000313" key="2">
    <source>
        <dbReference type="Proteomes" id="UP000288805"/>
    </source>
</evidence>
<dbReference type="Proteomes" id="UP000288805">
    <property type="component" value="Unassembled WGS sequence"/>
</dbReference>
<name>A0A438CZC4_VITVI</name>
<dbReference type="EMBL" id="QGNW01001888">
    <property type="protein sequence ID" value="RVW28541.1"/>
    <property type="molecule type" value="Genomic_DNA"/>
</dbReference>
<reference evidence="1 2" key="1">
    <citation type="journal article" date="2018" name="PLoS Genet.">
        <title>Population sequencing reveals clonal diversity and ancestral inbreeding in the grapevine cultivar Chardonnay.</title>
        <authorList>
            <person name="Roach M.J."/>
            <person name="Johnson D.L."/>
            <person name="Bohlmann J."/>
            <person name="van Vuuren H.J."/>
            <person name="Jones S.J."/>
            <person name="Pretorius I.S."/>
            <person name="Schmidt S.A."/>
            <person name="Borneman A.R."/>
        </authorList>
    </citation>
    <scope>NUCLEOTIDE SEQUENCE [LARGE SCALE GENOMIC DNA]</scope>
    <source>
        <strain evidence="2">cv. Chardonnay</strain>
        <tissue evidence="1">Leaf</tissue>
    </source>
</reference>
<dbReference type="AlphaFoldDB" id="A0A438CZC4"/>